<accession>A0AAN9W5R0</accession>
<proteinExistence type="predicted"/>
<gene>
    <name evidence="1" type="ORF">R5R35_013105</name>
</gene>
<keyword evidence="2" id="KW-1185">Reference proteome</keyword>
<sequence>MLSRGPSGCPVAALVGAPGTALLAEQLLVAACVEHAGSSQWLPLPYTSFAPAASTRGSELGASLIVGRFGRVCSAPTSLASAPPLPAAALRCLSRPCSAITTSRRRRLLLMANLACAHYVLPAVVPVSYRYSFL</sequence>
<organism evidence="1 2">
    <name type="scientific">Gryllus longicercus</name>
    <dbReference type="NCBI Taxonomy" id="2509291"/>
    <lineage>
        <taxon>Eukaryota</taxon>
        <taxon>Metazoa</taxon>
        <taxon>Ecdysozoa</taxon>
        <taxon>Arthropoda</taxon>
        <taxon>Hexapoda</taxon>
        <taxon>Insecta</taxon>
        <taxon>Pterygota</taxon>
        <taxon>Neoptera</taxon>
        <taxon>Polyneoptera</taxon>
        <taxon>Orthoptera</taxon>
        <taxon>Ensifera</taxon>
        <taxon>Gryllidea</taxon>
        <taxon>Grylloidea</taxon>
        <taxon>Gryllidae</taxon>
        <taxon>Gryllinae</taxon>
        <taxon>Gryllus</taxon>
    </lineage>
</organism>
<protein>
    <submittedName>
        <fullName evidence="1">Uncharacterized protein</fullName>
    </submittedName>
</protein>
<evidence type="ECO:0000313" key="1">
    <source>
        <dbReference type="EMBL" id="KAK7874526.1"/>
    </source>
</evidence>
<reference evidence="1 2" key="1">
    <citation type="submission" date="2024-03" db="EMBL/GenBank/DDBJ databases">
        <title>The genome assembly and annotation of the cricket Gryllus longicercus Weissman &amp; Gray.</title>
        <authorList>
            <person name="Szrajer S."/>
            <person name="Gray D."/>
            <person name="Ylla G."/>
        </authorList>
    </citation>
    <scope>NUCLEOTIDE SEQUENCE [LARGE SCALE GENOMIC DNA]</scope>
    <source>
        <strain evidence="1">DAG 2021-001</strain>
        <tissue evidence="1">Whole body minus gut</tissue>
    </source>
</reference>
<dbReference type="AlphaFoldDB" id="A0AAN9W5R0"/>
<dbReference type="EMBL" id="JAZDUA010000001">
    <property type="protein sequence ID" value="KAK7874526.1"/>
    <property type="molecule type" value="Genomic_DNA"/>
</dbReference>
<name>A0AAN9W5R0_9ORTH</name>
<evidence type="ECO:0000313" key="2">
    <source>
        <dbReference type="Proteomes" id="UP001378592"/>
    </source>
</evidence>
<comment type="caution">
    <text evidence="1">The sequence shown here is derived from an EMBL/GenBank/DDBJ whole genome shotgun (WGS) entry which is preliminary data.</text>
</comment>
<dbReference type="Proteomes" id="UP001378592">
    <property type="component" value="Unassembled WGS sequence"/>
</dbReference>